<sequence length="44" mass="5281">MNNISMDRNDKTLRYYCRKVAGNGRRFNQPDPSLSAFFMERHNE</sequence>
<dbReference type="AlphaFoldDB" id="A0A0F9MYW9"/>
<dbReference type="EMBL" id="LAZR01004193">
    <property type="protein sequence ID" value="KKN10914.1"/>
    <property type="molecule type" value="Genomic_DNA"/>
</dbReference>
<comment type="caution">
    <text evidence="1">The sequence shown here is derived from an EMBL/GenBank/DDBJ whole genome shotgun (WGS) entry which is preliminary data.</text>
</comment>
<accession>A0A0F9MYW9</accession>
<name>A0A0F9MYW9_9ZZZZ</name>
<organism evidence="1">
    <name type="scientific">marine sediment metagenome</name>
    <dbReference type="NCBI Taxonomy" id="412755"/>
    <lineage>
        <taxon>unclassified sequences</taxon>
        <taxon>metagenomes</taxon>
        <taxon>ecological metagenomes</taxon>
    </lineage>
</organism>
<gene>
    <name evidence="1" type="ORF">LCGC14_1031940</name>
</gene>
<proteinExistence type="predicted"/>
<evidence type="ECO:0000313" key="1">
    <source>
        <dbReference type="EMBL" id="KKN10914.1"/>
    </source>
</evidence>
<protein>
    <submittedName>
        <fullName evidence="1">Uncharacterized protein</fullName>
    </submittedName>
</protein>
<reference evidence="1" key="1">
    <citation type="journal article" date="2015" name="Nature">
        <title>Complex archaea that bridge the gap between prokaryotes and eukaryotes.</title>
        <authorList>
            <person name="Spang A."/>
            <person name="Saw J.H."/>
            <person name="Jorgensen S.L."/>
            <person name="Zaremba-Niedzwiedzka K."/>
            <person name="Martijn J."/>
            <person name="Lind A.E."/>
            <person name="van Eijk R."/>
            <person name="Schleper C."/>
            <person name="Guy L."/>
            <person name="Ettema T.J."/>
        </authorList>
    </citation>
    <scope>NUCLEOTIDE SEQUENCE</scope>
</reference>